<proteinExistence type="predicted"/>
<dbReference type="Gene3D" id="2.60.40.10">
    <property type="entry name" value="Immunoglobulins"/>
    <property type="match status" value="1"/>
</dbReference>
<evidence type="ECO:0000256" key="5">
    <source>
        <dbReference type="ARBA" id="ARBA00022741"/>
    </source>
</evidence>
<dbReference type="CDD" id="cd00096">
    <property type="entry name" value="Ig"/>
    <property type="match status" value="1"/>
</dbReference>
<evidence type="ECO:0000259" key="20">
    <source>
        <dbReference type="PROSITE" id="PS50835"/>
    </source>
</evidence>
<dbReference type="InterPro" id="IPR013783">
    <property type="entry name" value="Ig-like_fold"/>
</dbReference>
<evidence type="ECO:0000256" key="10">
    <source>
        <dbReference type="ARBA" id="ARBA00023137"/>
    </source>
</evidence>
<feature type="compositionally biased region" description="Polar residues" evidence="17">
    <location>
        <begin position="298"/>
        <end position="308"/>
    </location>
</feature>
<evidence type="ECO:0000256" key="3">
    <source>
        <dbReference type="ARBA" id="ARBA00022679"/>
    </source>
</evidence>
<protein>
    <submittedName>
        <fullName evidence="21">Fibroblast growth factor receptor</fullName>
    </submittedName>
</protein>
<keyword evidence="3" id="KW-0808">Transferase</keyword>
<keyword evidence="9 18" id="KW-0472">Membrane</keyword>
<dbReference type="FunFam" id="1.10.510.10:FF:001512">
    <property type="entry name" value="Receptor tyrosine-protein kinase erbB-2"/>
    <property type="match status" value="1"/>
</dbReference>
<feature type="domain" description="Protein kinase" evidence="19">
    <location>
        <begin position="1427"/>
        <end position="1713"/>
    </location>
</feature>
<keyword evidence="6" id="KW-0418">Kinase</keyword>
<dbReference type="Pfam" id="PF07714">
    <property type="entry name" value="PK_Tyr_Ser-Thr"/>
    <property type="match status" value="1"/>
</dbReference>
<dbReference type="GO" id="GO:0012505">
    <property type="term" value="C:endomembrane system"/>
    <property type="evidence" value="ECO:0007669"/>
    <property type="project" value="UniProtKB-SubCell"/>
</dbReference>
<evidence type="ECO:0000256" key="4">
    <source>
        <dbReference type="ARBA" id="ARBA00022692"/>
    </source>
</evidence>
<dbReference type="Proteomes" id="UP000198287">
    <property type="component" value="Unassembled WGS sequence"/>
</dbReference>
<dbReference type="InterPro" id="IPR017441">
    <property type="entry name" value="Protein_kinase_ATP_BS"/>
</dbReference>
<keyword evidence="13" id="KW-0325">Glycoprotein</keyword>
<keyword evidence="22" id="KW-1185">Reference proteome</keyword>
<evidence type="ECO:0000256" key="15">
    <source>
        <dbReference type="ARBA" id="ARBA00051243"/>
    </source>
</evidence>
<keyword evidence="5 16" id="KW-0547">Nucleotide-binding</keyword>
<dbReference type="InterPro" id="IPR003599">
    <property type="entry name" value="Ig_sub"/>
</dbReference>
<dbReference type="PRINTS" id="PR00109">
    <property type="entry name" value="TYRKINASE"/>
</dbReference>
<evidence type="ECO:0000256" key="6">
    <source>
        <dbReference type="ARBA" id="ARBA00022777"/>
    </source>
</evidence>
<feature type="domain" description="Ig-like" evidence="20">
    <location>
        <begin position="1240"/>
        <end position="1336"/>
    </location>
</feature>
<feature type="transmembrane region" description="Helical" evidence="18">
    <location>
        <begin position="1346"/>
        <end position="1370"/>
    </location>
</feature>
<evidence type="ECO:0000256" key="12">
    <source>
        <dbReference type="ARBA" id="ARBA00023170"/>
    </source>
</evidence>
<organism evidence="21 22">
    <name type="scientific">Folsomia candida</name>
    <name type="common">Springtail</name>
    <dbReference type="NCBI Taxonomy" id="158441"/>
    <lineage>
        <taxon>Eukaryota</taxon>
        <taxon>Metazoa</taxon>
        <taxon>Ecdysozoa</taxon>
        <taxon>Arthropoda</taxon>
        <taxon>Hexapoda</taxon>
        <taxon>Collembola</taxon>
        <taxon>Entomobryomorpha</taxon>
        <taxon>Isotomoidea</taxon>
        <taxon>Isotomidae</taxon>
        <taxon>Proisotominae</taxon>
        <taxon>Folsomia</taxon>
    </lineage>
</organism>
<evidence type="ECO:0000256" key="18">
    <source>
        <dbReference type="SAM" id="Phobius"/>
    </source>
</evidence>
<dbReference type="Gene3D" id="3.30.200.20">
    <property type="entry name" value="Phosphorylase Kinase, domain 1"/>
    <property type="match status" value="1"/>
</dbReference>
<keyword evidence="7 16" id="KW-0067">ATP-binding</keyword>
<keyword evidence="4 18" id="KW-0812">Transmembrane</keyword>
<evidence type="ECO:0000259" key="19">
    <source>
        <dbReference type="PROSITE" id="PS50011"/>
    </source>
</evidence>
<keyword evidence="8 18" id="KW-1133">Transmembrane helix</keyword>
<evidence type="ECO:0000256" key="16">
    <source>
        <dbReference type="PROSITE-ProRule" id="PRU10141"/>
    </source>
</evidence>
<dbReference type="GO" id="GO:0050793">
    <property type="term" value="P:regulation of developmental process"/>
    <property type="evidence" value="ECO:0007669"/>
    <property type="project" value="UniProtKB-ARBA"/>
</dbReference>
<dbReference type="GO" id="GO:0004714">
    <property type="term" value="F:transmembrane receptor protein tyrosine kinase activity"/>
    <property type="evidence" value="ECO:0007669"/>
    <property type="project" value="UniProtKB-EC"/>
</dbReference>
<comment type="catalytic activity">
    <reaction evidence="15">
        <text>L-tyrosyl-[protein] + ATP = O-phospho-L-tyrosyl-[protein] + ADP + H(+)</text>
        <dbReference type="Rhea" id="RHEA:10596"/>
        <dbReference type="Rhea" id="RHEA-COMP:10136"/>
        <dbReference type="Rhea" id="RHEA-COMP:20101"/>
        <dbReference type="ChEBI" id="CHEBI:15378"/>
        <dbReference type="ChEBI" id="CHEBI:30616"/>
        <dbReference type="ChEBI" id="CHEBI:46858"/>
        <dbReference type="ChEBI" id="CHEBI:61978"/>
        <dbReference type="ChEBI" id="CHEBI:456216"/>
        <dbReference type="EC" id="2.7.10.1"/>
    </reaction>
</comment>
<dbReference type="PROSITE" id="PS50011">
    <property type="entry name" value="PROTEIN_KINASE_DOM"/>
    <property type="match status" value="1"/>
</dbReference>
<dbReference type="PROSITE" id="PS00109">
    <property type="entry name" value="PROTEIN_KINASE_TYR"/>
    <property type="match status" value="1"/>
</dbReference>
<dbReference type="GO" id="GO:0051130">
    <property type="term" value="P:positive regulation of cellular component organization"/>
    <property type="evidence" value="ECO:0007669"/>
    <property type="project" value="UniProtKB-ARBA"/>
</dbReference>
<dbReference type="PROSITE" id="PS00107">
    <property type="entry name" value="PROTEIN_KINASE_ATP"/>
    <property type="match status" value="1"/>
</dbReference>
<dbReference type="InterPro" id="IPR050122">
    <property type="entry name" value="RTK"/>
</dbReference>
<dbReference type="PANTHER" id="PTHR24416:SF600">
    <property type="entry name" value="PDGF- AND VEGF-RECEPTOR RELATED, ISOFORM J"/>
    <property type="match status" value="1"/>
</dbReference>
<dbReference type="InterPro" id="IPR000719">
    <property type="entry name" value="Prot_kinase_dom"/>
</dbReference>
<dbReference type="EMBL" id="LNIX01000005">
    <property type="protein sequence ID" value="OXA53845.1"/>
    <property type="molecule type" value="Genomic_DNA"/>
</dbReference>
<evidence type="ECO:0000256" key="11">
    <source>
        <dbReference type="ARBA" id="ARBA00023157"/>
    </source>
</evidence>
<reference evidence="21 22" key="1">
    <citation type="submission" date="2015-12" db="EMBL/GenBank/DDBJ databases">
        <title>The genome of Folsomia candida.</title>
        <authorList>
            <person name="Faddeeva A."/>
            <person name="Derks M.F."/>
            <person name="Anvar Y."/>
            <person name="Smit S."/>
            <person name="Van Straalen N."/>
            <person name="Roelofs D."/>
        </authorList>
    </citation>
    <scope>NUCLEOTIDE SEQUENCE [LARGE SCALE GENOMIC DNA]</scope>
    <source>
        <strain evidence="21 22">VU population</strain>
        <tissue evidence="21">Whole body</tissue>
    </source>
</reference>
<comment type="subcellular location">
    <subcellularLocation>
        <location evidence="2">Endomembrane system</location>
    </subcellularLocation>
    <subcellularLocation>
        <location evidence="1">Membrane</location>
        <topology evidence="1">Single-pass membrane protein</topology>
    </subcellularLocation>
</comment>
<evidence type="ECO:0000256" key="2">
    <source>
        <dbReference type="ARBA" id="ARBA00004308"/>
    </source>
</evidence>
<evidence type="ECO:0000256" key="9">
    <source>
        <dbReference type="ARBA" id="ARBA00023136"/>
    </source>
</evidence>
<evidence type="ECO:0000256" key="7">
    <source>
        <dbReference type="ARBA" id="ARBA00022840"/>
    </source>
</evidence>
<dbReference type="Pfam" id="PF13927">
    <property type="entry name" value="Ig_3"/>
    <property type="match status" value="1"/>
</dbReference>
<dbReference type="InterPro" id="IPR036179">
    <property type="entry name" value="Ig-like_dom_sf"/>
</dbReference>
<keyword evidence="14" id="KW-0393">Immunoglobulin domain</keyword>
<dbReference type="InterPro" id="IPR011009">
    <property type="entry name" value="Kinase-like_dom_sf"/>
</dbReference>
<gene>
    <name evidence="21" type="ORF">Fcan01_11813</name>
</gene>
<dbReference type="GO" id="GO:0048468">
    <property type="term" value="P:cell development"/>
    <property type="evidence" value="ECO:0007669"/>
    <property type="project" value="UniProtKB-ARBA"/>
</dbReference>
<dbReference type="CDD" id="cd00192">
    <property type="entry name" value="PTKc"/>
    <property type="match status" value="1"/>
</dbReference>
<keyword evidence="11" id="KW-1015">Disulfide bond</keyword>
<feature type="compositionally biased region" description="Polar residues" evidence="17">
    <location>
        <begin position="270"/>
        <end position="284"/>
    </location>
</feature>
<dbReference type="GO" id="GO:0005886">
    <property type="term" value="C:plasma membrane"/>
    <property type="evidence" value="ECO:0007669"/>
    <property type="project" value="TreeGrafter"/>
</dbReference>
<dbReference type="GO" id="GO:0005524">
    <property type="term" value="F:ATP binding"/>
    <property type="evidence" value="ECO:0007669"/>
    <property type="project" value="UniProtKB-UniRule"/>
</dbReference>
<comment type="caution">
    <text evidence="21">The sequence shown here is derived from an EMBL/GenBank/DDBJ whole genome shotgun (WGS) entry which is preliminary data.</text>
</comment>
<evidence type="ECO:0000313" key="22">
    <source>
        <dbReference type="Proteomes" id="UP000198287"/>
    </source>
</evidence>
<evidence type="ECO:0000256" key="1">
    <source>
        <dbReference type="ARBA" id="ARBA00004167"/>
    </source>
</evidence>
<keyword evidence="12 21" id="KW-0675">Receptor</keyword>
<feature type="binding site" evidence="16">
    <location>
        <position position="1456"/>
    </location>
    <ligand>
        <name>ATP</name>
        <dbReference type="ChEBI" id="CHEBI:30616"/>
    </ligand>
</feature>
<name>A0A226E8A3_FOLCA</name>
<dbReference type="PANTHER" id="PTHR24416">
    <property type="entry name" value="TYROSINE-PROTEIN KINASE RECEPTOR"/>
    <property type="match status" value="1"/>
</dbReference>
<keyword evidence="10" id="KW-0829">Tyrosine-protein kinase</keyword>
<accession>A0A226E8A3</accession>
<dbReference type="PROSITE" id="PS50835">
    <property type="entry name" value="IG_LIKE"/>
    <property type="match status" value="1"/>
</dbReference>
<dbReference type="InterPro" id="IPR007110">
    <property type="entry name" value="Ig-like_dom"/>
</dbReference>
<sequence length="1728" mass="196751">MAKIEKWINSSAKCGKIHGKKADFFSLQRVNYTTYDPTRGFQLSEPIQGNFTCTTGDETVSVISKVTKYENLTSYSPGSASLVLGYVNEPLHFTCKSPNSIEILNNDPHLVFNFTLDSEVEKHFSVARTQPTRVGKRTEEAAWSNIREGNGSRKTRKISCVNPDQTRNNVTEIVSWFYDIIDFPPLCTVRRIELFVATRIFNFPVRISCVLYISVIPHNIHSCTIMQCSPDFEPRNRNMKRSFLRGHDENYLITIDYGSDTDIDMDWTPISETPNTVGGPSVGSQEAEPGVTIKDNAGGSTNDDSEQPSSDRPDLMVSLASSDKSPETRTHDMEDDDTEGVPTIIEKKFLAEKIVNLKTPSERVNFIKTTVSESLPASLNDLQQDHLDRLARAWAFKTVAKYQKCARRMSFFLDKEKQYLDGYFVLPKNFFPSERTKRRRVEELEKSLSPEDPGDLVHAVSRTLNKHGHPEAARIIKKSLSPSKQQVILDSLSKPSTTPTPYTAEEALSLILDLGLTQTQYQRLREGANQHGCPLYPSYHEVQKCKISSRPPADELCVTESSASIPLNSLLQHTASRIVNMQNSVLLQIFASQHICEIKATLICSWGFDGSSGQSRYKQKSSTSFDDSSIFATTLTPIRLTAANGTIIWNNSSPQSIRFCRPLHLQYIKESQEKILNEQKYVEDQIAVLDPIEVFVDLGKTITINFDLRFTVIDGKVLSAICGVKSSMCCPICEAKPSTFNSIENIGKGLFTPKPGRLNHGISPLHAWIRLLELCLHIAYRLDIQKWQARGPVLQASVKKRKEEIQQLLLKEMGLRVDFPNNTGSGTSNDGNTARRAFRNYEEFAKLTGLDVEFVRRLWVILVALTCQLPLNADKFGEYCFNVVQYYLTLYQWFPMPASMHKILIHGKDIINSGIIPLGCLGEEGGESRNKMYKSDRLRHSRKISRTATMTDIFNRAMDTSDPLLSSLHLDKRARYRKQLALPQEVLHMLECPSVPTTQEFGDDDQQVEPDENSLDYENEIELENEDSTRVTCLWDDAASLKITECNNPMHCAFIRRCFDDPSWCVDDYFIGTTLTECLNKREWQGFRECIRLNVLPGYGYMQAGRAGGRVVIEYFTGFDKRRYFDYRQVEPENLVKLHPSELVLYTNITYKITCRAIEFLFVNGVKLSIEYRNGSQEFIQNTTDFVNTTDINGMGTLGFTMVEKNLSADVVALHCHAPWWNSSEYMIVSRRFETKHLFPAKINKPTNPSHTFVNGASQGLICSGRGEPRVDYEWYFEHEKMDFSDRSDGISTEISSEGDSVLSFLHVNKNMSGVYTCHVTNWNGSDNFNFTVHVEDKENDVKLGAMFWTSIGVAGFVFLAFMAITVLVIRHYRLNLRYRELEEDEINEFFMGRPDIIGNSVELREKHGKFWSYDTSFEIDRSDIQFDHNDMVGFGNYAIVLRGQLLSQGIDVAVKLPKATTQIDEFKGLLTEIKIMIYVGKHQNVIAFIGACTDSIKERKVYILMEFAENGCLHSYLRNHKPGSVRKGGPQSDNIVVPCENEAWPIVSELDMIRWSYEIAKGMEYLAYKSIVHADLATRNVLLDKNLIAKVSDFGLSKQLYGKLNYTKKTKSQLPWRWMAIESLTGFEFSTESDVWSYGVVLWELFSFGDVPYPNENWSKAFVDMLKSGLRLEQPKDATVEVYNKLTSCWDLDKSCRPSFTTLREDFEKMWRHESKNSSTSYSQIED</sequence>
<dbReference type="InterPro" id="IPR008266">
    <property type="entry name" value="Tyr_kinase_AS"/>
</dbReference>
<evidence type="ECO:0000256" key="8">
    <source>
        <dbReference type="ARBA" id="ARBA00022989"/>
    </source>
</evidence>
<dbReference type="SUPFAM" id="SSF56112">
    <property type="entry name" value="Protein kinase-like (PK-like)"/>
    <property type="match status" value="1"/>
</dbReference>
<dbReference type="GO" id="GO:0043235">
    <property type="term" value="C:receptor complex"/>
    <property type="evidence" value="ECO:0007669"/>
    <property type="project" value="TreeGrafter"/>
</dbReference>
<dbReference type="GO" id="GO:0007169">
    <property type="term" value="P:cell surface receptor protein tyrosine kinase signaling pathway"/>
    <property type="evidence" value="ECO:0007669"/>
    <property type="project" value="TreeGrafter"/>
</dbReference>
<dbReference type="Gene3D" id="1.10.510.10">
    <property type="entry name" value="Transferase(Phosphotransferase) domain 1"/>
    <property type="match status" value="1"/>
</dbReference>
<dbReference type="SMART" id="SM00409">
    <property type="entry name" value="IG"/>
    <property type="match status" value="1"/>
</dbReference>
<evidence type="ECO:0000256" key="14">
    <source>
        <dbReference type="ARBA" id="ARBA00023319"/>
    </source>
</evidence>
<dbReference type="SUPFAM" id="SSF48726">
    <property type="entry name" value="Immunoglobulin"/>
    <property type="match status" value="1"/>
</dbReference>
<evidence type="ECO:0000313" key="21">
    <source>
        <dbReference type="EMBL" id="OXA53845.1"/>
    </source>
</evidence>
<dbReference type="GO" id="GO:0030182">
    <property type="term" value="P:neuron differentiation"/>
    <property type="evidence" value="ECO:0007669"/>
    <property type="project" value="UniProtKB-ARBA"/>
</dbReference>
<evidence type="ECO:0000256" key="13">
    <source>
        <dbReference type="ARBA" id="ARBA00023180"/>
    </source>
</evidence>
<dbReference type="InterPro" id="IPR001245">
    <property type="entry name" value="Ser-Thr/Tyr_kinase_cat_dom"/>
</dbReference>
<evidence type="ECO:0000256" key="17">
    <source>
        <dbReference type="SAM" id="MobiDB-lite"/>
    </source>
</evidence>
<feature type="region of interest" description="Disordered" evidence="17">
    <location>
        <begin position="265"/>
        <end position="341"/>
    </location>
</feature>
<dbReference type="OrthoDB" id="10640912at2759"/>